<name>X1MP42_9ZZZZ</name>
<organism evidence="1">
    <name type="scientific">marine sediment metagenome</name>
    <dbReference type="NCBI Taxonomy" id="412755"/>
    <lineage>
        <taxon>unclassified sequences</taxon>
        <taxon>metagenomes</taxon>
        <taxon>ecological metagenomes</taxon>
    </lineage>
</organism>
<comment type="caution">
    <text evidence="1">The sequence shown here is derived from an EMBL/GenBank/DDBJ whole genome shotgun (WGS) entry which is preliminary data.</text>
</comment>
<dbReference type="Gene3D" id="2.10.10.20">
    <property type="entry name" value="Carbohydrate-binding module superfamily 5/12"/>
    <property type="match status" value="1"/>
</dbReference>
<dbReference type="EMBL" id="BARV01032269">
    <property type="protein sequence ID" value="GAI33083.1"/>
    <property type="molecule type" value="Genomic_DNA"/>
</dbReference>
<sequence>YEFEDTFIKGLGTTESKDFLGIDGMVVVHSAWAASTAYSLGDFVHATTFNGFRYECTTAGTSGAAEPTWPLVEGATVDDGTVTWTCRRSQLVIQDSAGDPTNGGTLTLAKLDGLIDKIRGGKPDMFLMSRRSRRKLNALIRAAGSGMMETDRDKWGNFVQLWDGIPIGISDWISDAQTVGSSTDCSTIYVMQFGEGALCGLTAPGHLTVEPVGQLESKDATRTRIKWYVSLALFSEVKLTMLIGVRD</sequence>
<gene>
    <name evidence="1" type="ORF">S06H3_50914</name>
</gene>
<dbReference type="AlphaFoldDB" id="X1MP42"/>
<accession>X1MP42</accession>
<proteinExistence type="predicted"/>
<evidence type="ECO:0008006" key="2">
    <source>
        <dbReference type="Google" id="ProtNLM"/>
    </source>
</evidence>
<reference evidence="1" key="1">
    <citation type="journal article" date="2014" name="Front. Microbiol.">
        <title>High frequency of phylogenetically diverse reductive dehalogenase-homologous genes in deep subseafloor sedimentary metagenomes.</title>
        <authorList>
            <person name="Kawai M."/>
            <person name="Futagami T."/>
            <person name="Toyoda A."/>
            <person name="Takaki Y."/>
            <person name="Nishi S."/>
            <person name="Hori S."/>
            <person name="Arai W."/>
            <person name="Tsubouchi T."/>
            <person name="Morono Y."/>
            <person name="Uchiyama I."/>
            <person name="Ito T."/>
            <person name="Fujiyama A."/>
            <person name="Inagaki F."/>
            <person name="Takami H."/>
        </authorList>
    </citation>
    <scope>NUCLEOTIDE SEQUENCE</scope>
    <source>
        <strain evidence="1">Expedition CK06-06</strain>
    </source>
</reference>
<feature type="non-terminal residue" evidence="1">
    <location>
        <position position="1"/>
    </location>
</feature>
<protein>
    <recommendedName>
        <fullName evidence="2">Phage major capsid protein</fullName>
    </recommendedName>
</protein>
<evidence type="ECO:0000313" key="1">
    <source>
        <dbReference type="EMBL" id="GAI33083.1"/>
    </source>
</evidence>